<dbReference type="AlphaFoldDB" id="A0A9D4PY41"/>
<evidence type="ECO:0000313" key="2">
    <source>
        <dbReference type="EMBL" id="KAH7961022.1"/>
    </source>
</evidence>
<reference evidence="2" key="2">
    <citation type="submission" date="2021-09" db="EMBL/GenBank/DDBJ databases">
        <authorList>
            <person name="Jia N."/>
            <person name="Wang J."/>
            <person name="Shi W."/>
            <person name="Du L."/>
            <person name="Sun Y."/>
            <person name="Zhan W."/>
            <person name="Jiang J."/>
            <person name="Wang Q."/>
            <person name="Zhang B."/>
            <person name="Ji P."/>
            <person name="Sakyi L.B."/>
            <person name="Cui X."/>
            <person name="Yuan T."/>
            <person name="Jiang B."/>
            <person name="Yang W."/>
            <person name="Lam T.T.-Y."/>
            <person name="Chang Q."/>
            <person name="Ding S."/>
            <person name="Wang X."/>
            <person name="Zhu J."/>
            <person name="Ruan X."/>
            <person name="Zhao L."/>
            <person name="Wei J."/>
            <person name="Que T."/>
            <person name="Du C."/>
            <person name="Cheng J."/>
            <person name="Dai P."/>
            <person name="Han X."/>
            <person name="Huang E."/>
            <person name="Gao Y."/>
            <person name="Liu J."/>
            <person name="Shao H."/>
            <person name="Ye R."/>
            <person name="Li L."/>
            <person name="Wei W."/>
            <person name="Wang X."/>
            <person name="Wang C."/>
            <person name="Huo Q."/>
            <person name="Li W."/>
            <person name="Guo W."/>
            <person name="Chen H."/>
            <person name="Chen S."/>
            <person name="Zhou L."/>
            <person name="Zhou L."/>
            <person name="Ni X."/>
            <person name="Tian J."/>
            <person name="Zhou Y."/>
            <person name="Sheng Y."/>
            <person name="Liu T."/>
            <person name="Pan Y."/>
            <person name="Xia L."/>
            <person name="Li J."/>
            <person name="Zhao F."/>
            <person name="Cao W."/>
        </authorList>
    </citation>
    <scope>NUCLEOTIDE SEQUENCE</scope>
    <source>
        <strain evidence="2">Rsan-2018</strain>
        <tissue evidence="2">Larvae</tissue>
    </source>
</reference>
<dbReference type="GO" id="GO:0005634">
    <property type="term" value="C:nucleus"/>
    <property type="evidence" value="ECO:0007669"/>
    <property type="project" value="UniProtKB-SubCell"/>
</dbReference>
<dbReference type="Proteomes" id="UP000821837">
    <property type="component" value="Chromosome 3"/>
</dbReference>
<dbReference type="InterPro" id="IPR009057">
    <property type="entry name" value="Homeodomain-like_sf"/>
</dbReference>
<gene>
    <name evidence="2" type="ORF">HPB52_000781</name>
</gene>
<evidence type="ECO:0000256" key="1">
    <source>
        <dbReference type="ARBA" id="ARBA00004123"/>
    </source>
</evidence>
<dbReference type="EMBL" id="JABSTV010001249">
    <property type="protein sequence ID" value="KAH7961022.1"/>
    <property type="molecule type" value="Genomic_DNA"/>
</dbReference>
<sequence>MARVPENERWEIVELYFKGRSQRKIAEAAGRTLKTVNRIVRAFKSCRRIKDAPRKPRSQVTTAQEDAWIDAAAAVKPGTSQSSYIESSKSGRSTVSVWGMITKTVSDLLCTSPELILYSNTTVRLCTLRRKSKPYIASSTSPF</sequence>
<evidence type="ECO:0000313" key="3">
    <source>
        <dbReference type="Proteomes" id="UP000821837"/>
    </source>
</evidence>
<keyword evidence="3" id="KW-1185">Reference proteome</keyword>
<comment type="caution">
    <text evidence="2">The sequence shown here is derived from an EMBL/GenBank/DDBJ whole genome shotgun (WGS) entry which is preliminary data.</text>
</comment>
<organism evidence="2 3">
    <name type="scientific">Rhipicephalus sanguineus</name>
    <name type="common">Brown dog tick</name>
    <name type="synonym">Ixodes sanguineus</name>
    <dbReference type="NCBI Taxonomy" id="34632"/>
    <lineage>
        <taxon>Eukaryota</taxon>
        <taxon>Metazoa</taxon>
        <taxon>Ecdysozoa</taxon>
        <taxon>Arthropoda</taxon>
        <taxon>Chelicerata</taxon>
        <taxon>Arachnida</taxon>
        <taxon>Acari</taxon>
        <taxon>Parasitiformes</taxon>
        <taxon>Ixodida</taxon>
        <taxon>Ixodoidea</taxon>
        <taxon>Ixodidae</taxon>
        <taxon>Rhipicephalinae</taxon>
        <taxon>Rhipicephalus</taxon>
        <taxon>Rhipicephalus</taxon>
    </lineage>
</organism>
<dbReference type="InterPro" id="IPR036388">
    <property type="entry name" value="WH-like_DNA-bd_sf"/>
</dbReference>
<dbReference type="SUPFAM" id="SSF46689">
    <property type="entry name" value="Homeodomain-like"/>
    <property type="match status" value="1"/>
</dbReference>
<proteinExistence type="predicted"/>
<protein>
    <recommendedName>
        <fullName evidence="4">Tick transposon</fullName>
    </recommendedName>
</protein>
<name>A0A9D4PY41_RHISA</name>
<accession>A0A9D4PY41</accession>
<evidence type="ECO:0008006" key="4">
    <source>
        <dbReference type="Google" id="ProtNLM"/>
    </source>
</evidence>
<reference evidence="2" key="1">
    <citation type="journal article" date="2020" name="Cell">
        <title>Large-Scale Comparative Analyses of Tick Genomes Elucidate Their Genetic Diversity and Vector Capacities.</title>
        <authorList>
            <consortium name="Tick Genome and Microbiome Consortium (TIGMIC)"/>
            <person name="Jia N."/>
            <person name="Wang J."/>
            <person name="Shi W."/>
            <person name="Du L."/>
            <person name="Sun Y."/>
            <person name="Zhan W."/>
            <person name="Jiang J.F."/>
            <person name="Wang Q."/>
            <person name="Zhang B."/>
            <person name="Ji P."/>
            <person name="Bell-Sakyi L."/>
            <person name="Cui X.M."/>
            <person name="Yuan T.T."/>
            <person name="Jiang B.G."/>
            <person name="Yang W.F."/>
            <person name="Lam T.T."/>
            <person name="Chang Q.C."/>
            <person name="Ding S.J."/>
            <person name="Wang X.J."/>
            <person name="Zhu J.G."/>
            <person name="Ruan X.D."/>
            <person name="Zhao L."/>
            <person name="Wei J.T."/>
            <person name="Ye R.Z."/>
            <person name="Que T.C."/>
            <person name="Du C.H."/>
            <person name="Zhou Y.H."/>
            <person name="Cheng J.X."/>
            <person name="Dai P.F."/>
            <person name="Guo W.B."/>
            <person name="Han X.H."/>
            <person name="Huang E.J."/>
            <person name="Li L.F."/>
            <person name="Wei W."/>
            <person name="Gao Y.C."/>
            <person name="Liu J.Z."/>
            <person name="Shao H.Z."/>
            <person name="Wang X."/>
            <person name="Wang C.C."/>
            <person name="Yang T.C."/>
            <person name="Huo Q.B."/>
            <person name="Li W."/>
            <person name="Chen H.Y."/>
            <person name="Chen S.E."/>
            <person name="Zhou L.G."/>
            <person name="Ni X.B."/>
            <person name="Tian J.H."/>
            <person name="Sheng Y."/>
            <person name="Liu T."/>
            <person name="Pan Y.S."/>
            <person name="Xia L.Y."/>
            <person name="Li J."/>
            <person name="Zhao F."/>
            <person name="Cao W.C."/>
        </authorList>
    </citation>
    <scope>NUCLEOTIDE SEQUENCE</scope>
    <source>
        <strain evidence="2">Rsan-2018</strain>
    </source>
</reference>
<comment type="subcellular location">
    <subcellularLocation>
        <location evidence="1">Nucleus</location>
    </subcellularLocation>
</comment>
<dbReference type="Gene3D" id="1.10.10.10">
    <property type="entry name" value="Winged helix-like DNA-binding domain superfamily/Winged helix DNA-binding domain"/>
    <property type="match status" value="1"/>
</dbReference>